<feature type="signal peptide" evidence="7">
    <location>
        <begin position="1"/>
        <end position="25"/>
    </location>
</feature>
<evidence type="ECO:0000256" key="7">
    <source>
        <dbReference type="SAM" id="SignalP"/>
    </source>
</evidence>
<protein>
    <recommendedName>
        <fullName evidence="2">chitinase</fullName>
        <ecNumber evidence="2">3.2.1.14</ecNumber>
    </recommendedName>
</protein>
<dbReference type="AlphaFoldDB" id="A0A1H8BAN3"/>
<keyword evidence="10" id="KW-1185">Reference proteome</keyword>
<keyword evidence="7" id="KW-0732">Signal</keyword>
<reference evidence="9 10" key="1">
    <citation type="submission" date="2016-10" db="EMBL/GenBank/DDBJ databases">
        <authorList>
            <person name="de Groot N.N."/>
        </authorList>
    </citation>
    <scope>NUCLEOTIDE SEQUENCE [LARGE SCALE GENOMIC DNA]</scope>
    <source>
        <strain evidence="9 10">DSM 21039</strain>
    </source>
</reference>
<evidence type="ECO:0000256" key="1">
    <source>
        <dbReference type="ARBA" id="ARBA00000822"/>
    </source>
</evidence>
<dbReference type="Pfam" id="PF18962">
    <property type="entry name" value="Por_Secre_tail"/>
    <property type="match status" value="1"/>
</dbReference>
<dbReference type="SUPFAM" id="SSF51445">
    <property type="entry name" value="(Trans)glycosidases"/>
    <property type="match status" value="1"/>
</dbReference>
<evidence type="ECO:0000256" key="2">
    <source>
        <dbReference type="ARBA" id="ARBA00012729"/>
    </source>
</evidence>
<dbReference type="InterPro" id="IPR008999">
    <property type="entry name" value="Actin-crosslinking"/>
</dbReference>
<dbReference type="CDD" id="cd23342">
    <property type="entry name" value="beta-trefoil_FSCN_ZgPorA-like"/>
    <property type="match status" value="1"/>
</dbReference>
<dbReference type="InterPro" id="IPR017853">
    <property type="entry name" value="GH"/>
</dbReference>
<gene>
    <name evidence="9" type="ORF">SAMN04488505_106183</name>
</gene>
<dbReference type="PROSITE" id="PS51910">
    <property type="entry name" value="GH18_2"/>
    <property type="match status" value="1"/>
</dbReference>
<comment type="similarity">
    <text evidence="6">Belongs to the glycosyl hydrolase 18 family.</text>
</comment>
<keyword evidence="4 5" id="KW-0326">Glycosidase</keyword>
<dbReference type="OrthoDB" id="9775889at2"/>
<proteinExistence type="inferred from homology"/>
<comment type="catalytic activity">
    <reaction evidence="1">
        <text>Random endo-hydrolysis of N-acetyl-beta-D-glucosaminide (1-&gt;4)-beta-linkages in chitin and chitodextrins.</text>
        <dbReference type="EC" id="3.2.1.14"/>
    </reaction>
</comment>
<dbReference type="Gene3D" id="3.20.20.80">
    <property type="entry name" value="Glycosidases"/>
    <property type="match status" value="1"/>
</dbReference>
<sequence>MKKNLWNKTVLLLFLLLATSWQTFSQTPFKVVGYLPTWGGNVSDVQFTKLTHVNYAFLIPTASGSYQPIENPSKLQSLVSAAHAKGVKVIISVGGGGGDVGFRTIAPSAAIRATFVSNMMTFVNQYNLDGVDIDWEYPSGTNEPQNFLLLMQDLYNALHPKGKLLTAAVIGEGGSMFVNGLFPITDYLAIMAYDDNDFQHSTYDLAVSCMNYWLGRGLPKDKAVLGVPFFGRPGWIGYNELLSRGASPNADVFGNIGYNGIPTIKKKTNLAYDRGGGIMMWDLSTDGAGATSLVSAIHEVVAQRSGDTSTPPPPTTTAPVGKTIWLKGFNGQYVSSENGEEPMNCNRATVQGWEQFLVGDAGNGKITLSNQGKFVSSENGAAPMNCNRDAADGWEQFEWIANADGTISLKGSNGLFVSSENGIQAMTCNRATAQGWEDFTYGIVGAAAKTAIAAEITTQTAESAKTGNTVVYPNPVVKGSSFTVKVAQYDASKPVQVQLVDVNKRVVSYQKASAGVLTIPTGNIASGLYIMTITNGKHTYTKKIIIQ</sequence>
<dbReference type="InterPro" id="IPR001223">
    <property type="entry name" value="Glyco_hydro18_cat"/>
</dbReference>
<dbReference type="InterPro" id="IPR050314">
    <property type="entry name" value="Glycosyl_Hydrlase_18"/>
</dbReference>
<evidence type="ECO:0000256" key="3">
    <source>
        <dbReference type="ARBA" id="ARBA00022801"/>
    </source>
</evidence>
<dbReference type="EMBL" id="FOBB01000006">
    <property type="protein sequence ID" value="SEM80041.1"/>
    <property type="molecule type" value="Genomic_DNA"/>
</dbReference>
<dbReference type="InterPro" id="IPR026444">
    <property type="entry name" value="Secre_tail"/>
</dbReference>
<evidence type="ECO:0000259" key="8">
    <source>
        <dbReference type="PROSITE" id="PS51910"/>
    </source>
</evidence>
<dbReference type="InterPro" id="IPR001579">
    <property type="entry name" value="Glyco_hydro_18_chit_AS"/>
</dbReference>
<feature type="chain" id="PRO_5011508567" description="chitinase" evidence="7">
    <location>
        <begin position="26"/>
        <end position="547"/>
    </location>
</feature>
<dbReference type="GO" id="GO:0005975">
    <property type="term" value="P:carbohydrate metabolic process"/>
    <property type="evidence" value="ECO:0007669"/>
    <property type="project" value="InterPro"/>
</dbReference>
<evidence type="ECO:0000256" key="4">
    <source>
        <dbReference type="ARBA" id="ARBA00023295"/>
    </source>
</evidence>
<dbReference type="STRING" id="573321.SAMN04488505_106183"/>
<dbReference type="GO" id="GO:0008843">
    <property type="term" value="F:endochitinase activity"/>
    <property type="evidence" value="ECO:0007669"/>
    <property type="project" value="UniProtKB-EC"/>
</dbReference>
<dbReference type="Gene3D" id="2.80.10.50">
    <property type="match status" value="1"/>
</dbReference>
<name>A0A1H8BAN3_9BACT</name>
<organism evidence="9 10">
    <name type="scientific">Chitinophaga rupis</name>
    <dbReference type="NCBI Taxonomy" id="573321"/>
    <lineage>
        <taxon>Bacteria</taxon>
        <taxon>Pseudomonadati</taxon>
        <taxon>Bacteroidota</taxon>
        <taxon>Chitinophagia</taxon>
        <taxon>Chitinophagales</taxon>
        <taxon>Chitinophagaceae</taxon>
        <taxon>Chitinophaga</taxon>
    </lineage>
</organism>
<evidence type="ECO:0000256" key="5">
    <source>
        <dbReference type="RuleBase" id="RU000489"/>
    </source>
</evidence>
<dbReference type="PANTHER" id="PTHR11177:SF317">
    <property type="entry name" value="CHITINASE 12-RELATED"/>
    <property type="match status" value="1"/>
</dbReference>
<dbReference type="PROSITE" id="PS01095">
    <property type="entry name" value="GH18_1"/>
    <property type="match status" value="1"/>
</dbReference>
<dbReference type="SUPFAM" id="SSF50405">
    <property type="entry name" value="Actin-crosslinking proteins"/>
    <property type="match status" value="1"/>
</dbReference>
<evidence type="ECO:0000256" key="6">
    <source>
        <dbReference type="RuleBase" id="RU004453"/>
    </source>
</evidence>
<dbReference type="GO" id="GO:0008061">
    <property type="term" value="F:chitin binding"/>
    <property type="evidence" value="ECO:0007669"/>
    <property type="project" value="InterPro"/>
</dbReference>
<dbReference type="Pfam" id="PF00704">
    <property type="entry name" value="Glyco_hydro_18"/>
    <property type="match status" value="1"/>
</dbReference>
<dbReference type="GO" id="GO:0005576">
    <property type="term" value="C:extracellular region"/>
    <property type="evidence" value="ECO:0007669"/>
    <property type="project" value="TreeGrafter"/>
</dbReference>
<feature type="domain" description="GH18" evidence="8">
    <location>
        <begin position="29"/>
        <end position="304"/>
    </location>
</feature>
<accession>A0A1H8BAN3</accession>
<dbReference type="Proteomes" id="UP000198984">
    <property type="component" value="Unassembled WGS sequence"/>
</dbReference>
<keyword evidence="3 5" id="KW-0378">Hydrolase</keyword>
<dbReference type="EC" id="3.2.1.14" evidence="2"/>
<dbReference type="PANTHER" id="PTHR11177">
    <property type="entry name" value="CHITINASE"/>
    <property type="match status" value="1"/>
</dbReference>
<dbReference type="NCBIfam" id="TIGR04183">
    <property type="entry name" value="Por_Secre_tail"/>
    <property type="match status" value="1"/>
</dbReference>
<dbReference type="Gene3D" id="3.40.5.30">
    <property type="entry name" value="(Trans)glycosidases - domain 2"/>
    <property type="match status" value="1"/>
</dbReference>
<dbReference type="GO" id="GO:0006032">
    <property type="term" value="P:chitin catabolic process"/>
    <property type="evidence" value="ECO:0007669"/>
    <property type="project" value="TreeGrafter"/>
</dbReference>
<dbReference type="InterPro" id="IPR011583">
    <property type="entry name" value="Chitinase_II/V-like_cat"/>
</dbReference>
<dbReference type="RefSeq" id="WP_089917574.1">
    <property type="nucleotide sequence ID" value="NZ_FOBB01000006.1"/>
</dbReference>
<evidence type="ECO:0000313" key="9">
    <source>
        <dbReference type="EMBL" id="SEM80041.1"/>
    </source>
</evidence>
<evidence type="ECO:0000313" key="10">
    <source>
        <dbReference type="Proteomes" id="UP000198984"/>
    </source>
</evidence>
<dbReference type="SMART" id="SM00636">
    <property type="entry name" value="Glyco_18"/>
    <property type="match status" value="1"/>
</dbReference>